<protein>
    <submittedName>
        <fullName evidence="1">Uncharacterized protein</fullName>
    </submittedName>
</protein>
<reference evidence="2" key="1">
    <citation type="journal article" date="2019" name="Int. J. Syst. Evol. Microbiol.">
        <title>The Global Catalogue of Microorganisms (GCM) 10K type strain sequencing project: providing services to taxonomists for standard genome sequencing and annotation.</title>
        <authorList>
            <consortium name="The Broad Institute Genomics Platform"/>
            <consortium name="The Broad Institute Genome Sequencing Center for Infectious Disease"/>
            <person name="Wu L."/>
            <person name="Ma J."/>
        </authorList>
    </citation>
    <scope>NUCLEOTIDE SEQUENCE [LARGE SCALE GENOMIC DNA]</scope>
    <source>
        <strain evidence="2">NBRC 108723</strain>
    </source>
</reference>
<dbReference type="Proteomes" id="UP001157138">
    <property type="component" value="Unassembled WGS sequence"/>
</dbReference>
<name>A0ABQ6EXC9_9VIBR</name>
<sequence length="125" mass="14530">MLPLLKAESNLYITKISNSIIQFNIDLNESKICFWTGEMDVSIDNSILEYTMRKMIPISLHTNVELVFDNQEISYSLRLRMSDYLGDTDAFSNAIDDLLWAHSLVHSLSDNNTCNHFHNFMKYMV</sequence>
<proteinExistence type="predicted"/>
<evidence type="ECO:0000313" key="1">
    <source>
        <dbReference type="EMBL" id="GLT17828.1"/>
    </source>
</evidence>
<keyword evidence="2" id="KW-1185">Reference proteome</keyword>
<accession>A0ABQ6EXC9</accession>
<evidence type="ECO:0000313" key="2">
    <source>
        <dbReference type="Proteomes" id="UP001157138"/>
    </source>
</evidence>
<gene>
    <name evidence="1" type="ORF">GCM10007938_16060</name>
</gene>
<organism evidence="1 2">
    <name type="scientific">Vibrio zhanjiangensis</name>
    <dbReference type="NCBI Taxonomy" id="1046128"/>
    <lineage>
        <taxon>Bacteria</taxon>
        <taxon>Pseudomonadati</taxon>
        <taxon>Pseudomonadota</taxon>
        <taxon>Gammaproteobacteria</taxon>
        <taxon>Vibrionales</taxon>
        <taxon>Vibrionaceae</taxon>
        <taxon>Vibrio</taxon>
    </lineage>
</organism>
<dbReference type="EMBL" id="BSPW01000027">
    <property type="protein sequence ID" value="GLT17828.1"/>
    <property type="molecule type" value="Genomic_DNA"/>
</dbReference>
<comment type="caution">
    <text evidence="1">The sequence shown here is derived from an EMBL/GenBank/DDBJ whole genome shotgun (WGS) entry which is preliminary data.</text>
</comment>